<name>B1Y2I2_LEPCP</name>
<dbReference type="HOGENOM" id="CLU_2633745_0_0_4"/>
<dbReference type="AlphaFoldDB" id="B1Y2I2"/>
<dbReference type="RefSeq" id="WP_012345960.1">
    <property type="nucleotide sequence ID" value="NC_010524.1"/>
</dbReference>
<evidence type="ECO:0000313" key="2">
    <source>
        <dbReference type="Proteomes" id="UP000001693"/>
    </source>
</evidence>
<dbReference type="EMBL" id="CP001013">
    <property type="protein sequence ID" value="ACB33198.1"/>
    <property type="molecule type" value="Genomic_DNA"/>
</dbReference>
<keyword evidence="2" id="KW-1185">Reference proteome</keyword>
<organism evidence="1 2">
    <name type="scientific">Leptothrix cholodnii (strain ATCC 51168 / LMG 8142 / SP-6)</name>
    <name type="common">Leptothrix discophora (strain SP-6)</name>
    <dbReference type="NCBI Taxonomy" id="395495"/>
    <lineage>
        <taxon>Bacteria</taxon>
        <taxon>Pseudomonadati</taxon>
        <taxon>Pseudomonadota</taxon>
        <taxon>Betaproteobacteria</taxon>
        <taxon>Burkholderiales</taxon>
        <taxon>Sphaerotilaceae</taxon>
        <taxon>Leptothrix</taxon>
    </lineage>
</organism>
<accession>B1Y2I2</accession>
<sequence>MSTFVAPNLAGLPVPGGLRFQVGRALHAVWRGMERVGQARAAAELQRLADERRGIDAERAAWFAGLAADCRRNAKQA</sequence>
<dbReference type="Proteomes" id="UP000001693">
    <property type="component" value="Chromosome"/>
</dbReference>
<reference evidence="1 2" key="1">
    <citation type="submission" date="2008-03" db="EMBL/GenBank/DDBJ databases">
        <title>Complete sequence of Leptothrix cholodnii SP-6.</title>
        <authorList>
            <consortium name="US DOE Joint Genome Institute"/>
            <person name="Copeland A."/>
            <person name="Lucas S."/>
            <person name="Lapidus A."/>
            <person name="Glavina del Rio T."/>
            <person name="Dalin E."/>
            <person name="Tice H."/>
            <person name="Bruce D."/>
            <person name="Goodwin L."/>
            <person name="Pitluck S."/>
            <person name="Chertkov O."/>
            <person name="Brettin T."/>
            <person name="Detter J.C."/>
            <person name="Han C."/>
            <person name="Kuske C.R."/>
            <person name="Schmutz J."/>
            <person name="Larimer F."/>
            <person name="Land M."/>
            <person name="Hauser L."/>
            <person name="Kyrpides N."/>
            <person name="Lykidis A."/>
            <person name="Emerson D."/>
            <person name="Richardson P."/>
        </authorList>
    </citation>
    <scope>NUCLEOTIDE SEQUENCE [LARGE SCALE GENOMIC DNA]</scope>
    <source>
        <strain evidence="2">ATCC 51168 / LMG 8142 / SP-6</strain>
    </source>
</reference>
<dbReference type="STRING" id="395495.Lcho_0926"/>
<dbReference type="KEGG" id="lch:Lcho_0926"/>
<gene>
    <name evidence="1" type="ordered locus">Lcho_0926</name>
</gene>
<protein>
    <submittedName>
        <fullName evidence="1">Uncharacterized protein</fullName>
    </submittedName>
</protein>
<proteinExistence type="predicted"/>
<evidence type="ECO:0000313" key="1">
    <source>
        <dbReference type="EMBL" id="ACB33198.1"/>
    </source>
</evidence>